<dbReference type="Pfam" id="PF00572">
    <property type="entry name" value="Ribosomal_L13"/>
    <property type="match status" value="1"/>
</dbReference>
<reference evidence="5 6" key="1">
    <citation type="submission" date="2022-11" db="UniProtKB">
        <authorList>
            <consortium name="WormBaseParasite"/>
        </authorList>
    </citation>
    <scope>IDENTIFICATION</scope>
</reference>
<dbReference type="SUPFAM" id="SSF52161">
    <property type="entry name" value="Ribosomal protein L13"/>
    <property type="match status" value="1"/>
</dbReference>
<evidence type="ECO:0000313" key="5">
    <source>
        <dbReference type="WBParaSite" id="PSAMB.scaffold1093size36065.g10912.t1"/>
    </source>
</evidence>
<organism evidence="4 5">
    <name type="scientific">Plectus sambesii</name>
    <dbReference type="NCBI Taxonomy" id="2011161"/>
    <lineage>
        <taxon>Eukaryota</taxon>
        <taxon>Metazoa</taxon>
        <taxon>Ecdysozoa</taxon>
        <taxon>Nematoda</taxon>
        <taxon>Chromadorea</taxon>
        <taxon>Plectida</taxon>
        <taxon>Plectina</taxon>
        <taxon>Plectoidea</taxon>
        <taxon>Plectidae</taxon>
        <taxon>Plectus</taxon>
    </lineage>
</organism>
<dbReference type="InterPro" id="IPR036899">
    <property type="entry name" value="Ribosomal_uL13_sf"/>
</dbReference>
<dbReference type="GO" id="GO:0005762">
    <property type="term" value="C:mitochondrial large ribosomal subunit"/>
    <property type="evidence" value="ECO:0007669"/>
    <property type="project" value="TreeGrafter"/>
</dbReference>
<keyword evidence="2" id="KW-0689">Ribosomal protein</keyword>
<dbReference type="GO" id="GO:0003729">
    <property type="term" value="F:mRNA binding"/>
    <property type="evidence" value="ECO:0007669"/>
    <property type="project" value="TreeGrafter"/>
</dbReference>
<dbReference type="NCBIfam" id="TIGR01066">
    <property type="entry name" value="rplM_bact"/>
    <property type="match status" value="1"/>
</dbReference>
<dbReference type="GO" id="GO:0017148">
    <property type="term" value="P:negative regulation of translation"/>
    <property type="evidence" value="ECO:0007669"/>
    <property type="project" value="TreeGrafter"/>
</dbReference>
<dbReference type="CDD" id="cd00392">
    <property type="entry name" value="Ribosomal_L13"/>
    <property type="match status" value="1"/>
</dbReference>
<dbReference type="Gene3D" id="3.90.1180.10">
    <property type="entry name" value="Ribosomal protein L13"/>
    <property type="match status" value="1"/>
</dbReference>
<dbReference type="InterPro" id="IPR005823">
    <property type="entry name" value="Ribosomal_uL13_bac-type"/>
</dbReference>
<dbReference type="GO" id="GO:0003735">
    <property type="term" value="F:structural constituent of ribosome"/>
    <property type="evidence" value="ECO:0007669"/>
    <property type="project" value="InterPro"/>
</dbReference>
<dbReference type="GO" id="GO:0006412">
    <property type="term" value="P:translation"/>
    <property type="evidence" value="ECO:0007669"/>
    <property type="project" value="InterPro"/>
</dbReference>
<accession>A0A914ULC9</accession>
<dbReference type="PANTHER" id="PTHR11545">
    <property type="entry name" value="RIBOSOMAL PROTEIN L13"/>
    <property type="match status" value="1"/>
</dbReference>
<evidence type="ECO:0000313" key="4">
    <source>
        <dbReference type="Proteomes" id="UP000887566"/>
    </source>
</evidence>
<keyword evidence="3" id="KW-0687">Ribonucleoprotein</keyword>
<evidence type="ECO:0000313" key="6">
    <source>
        <dbReference type="WBParaSite" id="PSAMB.scaffold2195size24688.g16751.t1"/>
    </source>
</evidence>
<comment type="similarity">
    <text evidence="1">Belongs to the universal ribosomal protein uL13 family.</text>
</comment>
<evidence type="ECO:0000256" key="1">
    <source>
        <dbReference type="ARBA" id="ARBA00006227"/>
    </source>
</evidence>
<dbReference type="Proteomes" id="UP000887566">
    <property type="component" value="Unplaced"/>
</dbReference>
<dbReference type="InterPro" id="IPR005822">
    <property type="entry name" value="Ribosomal_uL13"/>
</dbReference>
<dbReference type="PANTHER" id="PTHR11545:SF2">
    <property type="entry name" value="LARGE RIBOSOMAL SUBUNIT PROTEIN UL13M"/>
    <property type="match status" value="1"/>
</dbReference>
<name>A0A914ULC9_9BILA</name>
<dbReference type="AlphaFoldDB" id="A0A914ULC9"/>
<evidence type="ECO:0000256" key="3">
    <source>
        <dbReference type="ARBA" id="ARBA00023274"/>
    </source>
</evidence>
<sequence length="196" mass="23505">MGMTRLQRVQQWLVFARQWHIVDAQGQDIDRLGEKVARFLKGAHKPIYHPETDCGDHVVVYNCRQVAMKGFEWKHREYFFNREYPRSKNLLSAWEIHEFDPCRLMFLSVYQSLGRNLVRRRHIERLHLFADDEIPPRILQNVSNQMEQVQSVPRRSDQISAEERSRFPAIFDWKEDHLVDWEAPRVPPAEPTEKKK</sequence>
<proteinExistence type="inferred from homology"/>
<dbReference type="WBParaSite" id="PSAMB.scaffold2195size24688.g16751.t1">
    <property type="protein sequence ID" value="PSAMB.scaffold2195size24688.g16751.t1"/>
    <property type="gene ID" value="PSAMB.scaffold2195size24688.g16751"/>
</dbReference>
<dbReference type="PIRSF" id="PIRSF002181">
    <property type="entry name" value="Ribosomal_L13"/>
    <property type="match status" value="1"/>
</dbReference>
<dbReference type="HAMAP" id="MF_01366">
    <property type="entry name" value="Ribosomal_uL13"/>
    <property type="match status" value="1"/>
</dbReference>
<keyword evidence="4" id="KW-1185">Reference proteome</keyword>
<protein>
    <submittedName>
        <fullName evidence="5 6">Mitochondrial ribosomal protein L13</fullName>
    </submittedName>
</protein>
<dbReference type="WBParaSite" id="PSAMB.scaffold1093size36065.g10912.t1">
    <property type="protein sequence ID" value="PSAMB.scaffold1093size36065.g10912.t1"/>
    <property type="gene ID" value="PSAMB.scaffold1093size36065.g10912"/>
</dbReference>
<evidence type="ECO:0000256" key="2">
    <source>
        <dbReference type="ARBA" id="ARBA00022980"/>
    </source>
</evidence>